<dbReference type="RefSeq" id="WP_011169614.1">
    <property type="nucleotide sequence ID" value="NZ_CP166925.2"/>
</dbReference>
<proteinExistence type="predicted"/>
<evidence type="ECO:0000313" key="4">
    <source>
        <dbReference type="EMBL" id="KPY12296.1"/>
    </source>
</evidence>
<keyword evidence="2" id="KW-0597">Phosphoprotein</keyword>
<dbReference type="InterPro" id="IPR036736">
    <property type="entry name" value="ACP-like_sf"/>
</dbReference>
<protein>
    <submittedName>
        <fullName evidence="4">Phosphopantetheine attachment site domain protein</fullName>
    </submittedName>
</protein>
<dbReference type="Pfam" id="PF00550">
    <property type="entry name" value="PP-binding"/>
    <property type="match status" value="1"/>
</dbReference>
<dbReference type="InterPro" id="IPR009081">
    <property type="entry name" value="PP-bd_ACP"/>
</dbReference>
<dbReference type="Gene3D" id="1.10.1200.10">
    <property type="entry name" value="ACP-like"/>
    <property type="match status" value="1"/>
</dbReference>
<dbReference type="PROSITE" id="PS00012">
    <property type="entry name" value="PHOSPHOPANTETHEINE"/>
    <property type="match status" value="1"/>
</dbReference>
<organism evidence="4 5">
    <name type="scientific">Pseudomonas savastanoi pv. phaseolicola</name>
    <name type="common">Pseudomonas syringae pv. phaseolicola</name>
    <dbReference type="NCBI Taxonomy" id="319"/>
    <lineage>
        <taxon>Bacteria</taxon>
        <taxon>Pseudomonadati</taxon>
        <taxon>Pseudomonadota</taxon>
        <taxon>Gammaproteobacteria</taxon>
        <taxon>Pseudomonadales</taxon>
        <taxon>Pseudomonadaceae</taxon>
        <taxon>Pseudomonas</taxon>
    </lineage>
</organism>
<evidence type="ECO:0000259" key="3">
    <source>
        <dbReference type="PROSITE" id="PS50075"/>
    </source>
</evidence>
<comment type="caution">
    <text evidence="4">The sequence shown here is derived from an EMBL/GenBank/DDBJ whole genome shotgun (WGS) entry which is preliminary data.</text>
</comment>
<dbReference type="SUPFAM" id="SSF47336">
    <property type="entry name" value="ACP-like"/>
    <property type="match status" value="1"/>
</dbReference>
<keyword evidence="1" id="KW-0596">Phosphopantetheine</keyword>
<evidence type="ECO:0000313" key="5">
    <source>
        <dbReference type="Proteomes" id="UP000050396"/>
    </source>
</evidence>
<evidence type="ECO:0000256" key="1">
    <source>
        <dbReference type="ARBA" id="ARBA00022450"/>
    </source>
</evidence>
<feature type="domain" description="Carrier" evidence="3">
    <location>
        <begin position="1"/>
        <end position="74"/>
    </location>
</feature>
<sequence length="74" mass="8562">MKITKEQLEKIWTDILELDSIDPDKSVFDLGMDSIKALDISDEIFNRTQTRLEWKDFNVTTTLNETLAMLNTPA</sequence>
<dbReference type="InterPro" id="IPR006162">
    <property type="entry name" value="Ppantetheine_attach_site"/>
</dbReference>
<name>A0A0N8SCB1_PSESH</name>
<accession>A0A0N8SCB1</accession>
<dbReference type="EMBL" id="LJQZ01000232">
    <property type="protein sequence ID" value="KPY12296.1"/>
    <property type="molecule type" value="Genomic_DNA"/>
</dbReference>
<gene>
    <name evidence="4" type="ORF">ALO55_00760</name>
</gene>
<dbReference type="AlphaFoldDB" id="A0A0N8SCB1"/>
<dbReference type="Proteomes" id="UP000050396">
    <property type="component" value="Unassembled WGS sequence"/>
</dbReference>
<reference evidence="4 5" key="1">
    <citation type="submission" date="2015-09" db="EMBL/GenBank/DDBJ databases">
        <title>Genome announcement of multiple Pseudomonas syringae strains.</title>
        <authorList>
            <person name="Thakur S."/>
            <person name="Wang P.W."/>
            <person name="Gong Y."/>
            <person name="Weir B.S."/>
            <person name="Guttman D.S."/>
        </authorList>
    </citation>
    <scope>NUCLEOTIDE SEQUENCE [LARGE SCALE GENOMIC DNA]</scope>
    <source>
        <strain evidence="4 5">ICMP2740</strain>
    </source>
</reference>
<evidence type="ECO:0000256" key="2">
    <source>
        <dbReference type="ARBA" id="ARBA00022553"/>
    </source>
</evidence>
<dbReference type="PROSITE" id="PS50075">
    <property type="entry name" value="CARRIER"/>
    <property type="match status" value="1"/>
</dbReference>